<dbReference type="InterPro" id="IPR001387">
    <property type="entry name" value="Cro/C1-type_HTH"/>
</dbReference>
<name>D1P7K8_9GAMM</name>
<dbReference type="eggNOG" id="COG1396">
    <property type="taxonomic scope" value="Bacteria"/>
</dbReference>
<dbReference type="PROSITE" id="PS50943">
    <property type="entry name" value="HTH_CROC1"/>
    <property type="match status" value="1"/>
</dbReference>
<evidence type="ECO:0000313" key="2">
    <source>
        <dbReference type="EMBL" id="EFB70748.1"/>
    </source>
</evidence>
<dbReference type="EMBL" id="ABXV02000051">
    <property type="protein sequence ID" value="EFB70748.1"/>
    <property type="molecule type" value="Genomic_DNA"/>
</dbReference>
<accession>D1P7K8</accession>
<comment type="caution">
    <text evidence="2">The sequence shown here is derived from an EMBL/GenBank/DDBJ whole genome shotgun (WGS) entry which is preliminary data.</text>
</comment>
<evidence type="ECO:0000313" key="3">
    <source>
        <dbReference type="Proteomes" id="UP000005512"/>
    </source>
</evidence>
<reference evidence="2" key="1">
    <citation type="submission" date="2009-12" db="EMBL/GenBank/DDBJ databases">
        <authorList>
            <person name="Weinstock G."/>
            <person name="Sodergren E."/>
            <person name="Clifton S."/>
            <person name="Fulton L."/>
            <person name="Fulton B."/>
            <person name="Courtney L."/>
            <person name="Fronick C."/>
            <person name="Harrison M."/>
            <person name="Strong C."/>
            <person name="Farmer C."/>
            <person name="Delahaunty K."/>
            <person name="Markovic C."/>
            <person name="Hall O."/>
            <person name="Minx P."/>
            <person name="Tomlinson C."/>
            <person name="Mitreva M."/>
            <person name="Nelson J."/>
            <person name="Hou S."/>
            <person name="Wollam A."/>
            <person name="Pepin K.H."/>
            <person name="Johnson M."/>
            <person name="Bhonagiri V."/>
            <person name="Nash W.E."/>
            <person name="Warren W."/>
            <person name="Chinwalla A."/>
            <person name="Mardis E.R."/>
            <person name="Wilson R.K."/>
        </authorList>
    </citation>
    <scope>NUCLEOTIDE SEQUENCE [LARGE SCALE GENOMIC DNA]</scope>
    <source>
        <strain evidence="2">DSM 4541</strain>
    </source>
</reference>
<keyword evidence="3" id="KW-1185">Reference proteome</keyword>
<protein>
    <recommendedName>
        <fullName evidence="1">HTH cro/C1-type domain-containing protein</fullName>
    </recommendedName>
</protein>
<organism evidence="2 3">
    <name type="scientific">Providencia rustigianii DSM 4541</name>
    <dbReference type="NCBI Taxonomy" id="500637"/>
    <lineage>
        <taxon>Bacteria</taxon>
        <taxon>Pseudomonadati</taxon>
        <taxon>Pseudomonadota</taxon>
        <taxon>Gammaproteobacteria</taxon>
        <taxon>Enterobacterales</taxon>
        <taxon>Morganellaceae</taxon>
        <taxon>Providencia</taxon>
    </lineage>
</organism>
<dbReference type="STRING" id="500637.PROVRUST_08229"/>
<dbReference type="CDD" id="cd00093">
    <property type="entry name" value="HTH_XRE"/>
    <property type="match status" value="1"/>
</dbReference>
<dbReference type="HOGENOM" id="CLU_139664_0_0_6"/>
<dbReference type="SMART" id="SM00530">
    <property type="entry name" value="HTH_XRE"/>
    <property type="match status" value="1"/>
</dbReference>
<evidence type="ECO:0000259" key="1">
    <source>
        <dbReference type="PROSITE" id="PS50943"/>
    </source>
</evidence>
<dbReference type="RefSeq" id="WP_006816219.1">
    <property type="nucleotide sequence ID" value="NZ_GG703822.1"/>
</dbReference>
<dbReference type="Pfam" id="PF01381">
    <property type="entry name" value="HTH_3"/>
    <property type="match status" value="1"/>
</dbReference>
<dbReference type="GO" id="GO:0003677">
    <property type="term" value="F:DNA binding"/>
    <property type="evidence" value="ECO:0007669"/>
    <property type="project" value="InterPro"/>
</dbReference>
<dbReference type="Proteomes" id="UP000005512">
    <property type="component" value="Unassembled WGS sequence"/>
</dbReference>
<dbReference type="SUPFAM" id="SSF47413">
    <property type="entry name" value="lambda repressor-like DNA-binding domains"/>
    <property type="match status" value="1"/>
</dbReference>
<proteinExistence type="predicted"/>
<sequence length="97" mass="10839">MNISQKIRAIRQAEGLTQIKFCELLQLPLSTLKNYEGGHSNPALNTILQITNHPRFEKYTLWLLNDKVAPEAGQIAPALAHCGQEKETSPRSEKKTG</sequence>
<dbReference type="AlphaFoldDB" id="D1P7K8"/>
<gene>
    <name evidence="2" type="ORF">PROVRUST_08229</name>
</gene>
<feature type="domain" description="HTH cro/C1-type" evidence="1">
    <location>
        <begin position="7"/>
        <end position="50"/>
    </location>
</feature>
<dbReference type="Gene3D" id="1.10.260.40">
    <property type="entry name" value="lambda repressor-like DNA-binding domains"/>
    <property type="match status" value="1"/>
</dbReference>
<dbReference type="InterPro" id="IPR010982">
    <property type="entry name" value="Lambda_DNA-bd_dom_sf"/>
</dbReference>